<protein>
    <recommendedName>
        <fullName evidence="3">Ankyrin repeat domain-containing protein</fullName>
    </recommendedName>
</protein>
<reference evidence="1 2" key="1">
    <citation type="journal article" date="2015" name="Nature">
        <title>rRNA introns, odd ribosomes, and small enigmatic genomes across a large radiation of phyla.</title>
        <authorList>
            <person name="Brown C.T."/>
            <person name="Hug L.A."/>
            <person name="Thomas B.C."/>
            <person name="Sharon I."/>
            <person name="Castelle C.J."/>
            <person name="Singh A."/>
            <person name="Wilkins M.J."/>
            <person name="Williams K.H."/>
            <person name="Banfield J.F."/>
        </authorList>
    </citation>
    <scope>NUCLEOTIDE SEQUENCE [LARGE SCALE GENOMIC DNA]</scope>
</reference>
<comment type="caution">
    <text evidence="1">The sequence shown here is derived from an EMBL/GenBank/DDBJ whole genome shotgun (WGS) entry which is preliminary data.</text>
</comment>
<accession>A0A0G0M9R1</accession>
<evidence type="ECO:0000313" key="1">
    <source>
        <dbReference type="EMBL" id="KKQ99987.1"/>
    </source>
</evidence>
<name>A0A0G0M9R1_9BACT</name>
<gene>
    <name evidence="1" type="ORF">UT24_C0019G0027</name>
</gene>
<evidence type="ECO:0008006" key="3">
    <source>
        <dbReference type="Google" id="ProtNLM"/>
    </source>
</evidence>
<dbReference type="InterPro" id="IPR036770">
    <property type="entry name" value="Ankyrin_rpt-contain_sf"/>
</dbReference>
<organism evidence="1 2">
    <name type="scientific">Candidatus Woesebacteria bacterium GW2011_GWB1_39_12</name>
    <dbReference type="NCBI Taxonomy" id="1618574"/>
    <lineage>
        <taxon>Bacteria</taxon>
        <taxon>Candidatus Woeseibacteriota</taxon>
    </lineage>
</organism>
<dbReference type="Gene3D" id="1.25.40.20">
    <property type="entry name" value="Ankyrin repeat-containing domain"/>
    <property type="match status" value="1"/>
</dbReference>
<dbReference type="EMBL" id="LBWB01000019">
    <property type="protein sequence ID" value="KKQ99987.1"/>
    <property type="molecule type" value="Genomic_DNA"/>
</dbReference>
<proteinExistence type="predicted"/>
<dbReference type="STRING" id="1618574.UT24_C0019G0027"/>
<evidence type="ECO:0000313" key="2">
    <source>
        <dbReference type="Proteomes" id="UP000033881"/>
    </source>
</evidence>
<dbReference type="AlphaFoldDB" id="A0A0G0M9R1"/>
<dbReference type="Proteomes" id="UP000033881">
    <property type="component" value="Unassembled WGS sequence"/>
</dbReference>
<sequence length="103" mass="11730">MTKGILPASSGRIPSLYSKLILFNERKIEMTKEDKLIESASKGHLPVVQELLKAGADIHAEQDQEFLKPEAKTPELMEKLLKTAEQVEEMEVEKQREELQQLV</sequence>